<dbReference type="Proteomes" id="UP000318509">
    <property type="component" value="Unassembled WGS sequence"/>
</dbReference>
<evidence type="ECO:0000313" key="8">
    <source>
        <dbReference type="Proteomes" id="UP000318509"/>
    </source>
</evidence>
<organism evidence="7 8">
    <name type="scientific">Candidatus Segetimicrobium genomatis</name>
    <dbReference type="NCBI Taxonomy" id="2569760"/>
    <lineage>
        <taxon>Bacteria</taxon>
        <taxon>Bacillati</taxon>
        <taxon>Candidatus Sysuimicrobiota</taxon>
        <taxon>Candidatus Sysuimicrobiia</taxon>
        <taxon>Candidatus Sysuimicrobiales</taxon>
        <taxon>Candidatus Segetimicrobiaceae</taxon>
        <taxon>Candidatus Segetimicrobium</taxon>
    </lineage>
</organism>
<protein>
    <submittedName>
        <fullName evidence="7">M20/M25/M40 family metallo-hydrolase</fullName>
    </submittedName>
</protein>
<accession>A0A537KAL9</accession>
<comment type="cofactor">
    <cofactor evidence="1">
        <name>Zn(2+)</name>
        <dbReference type="ChEBI" id="CHEBI:29105"/>
    </cofactor>
</comment>
<dbReference type="InterPro" id="IPR050072">
    <property type="entry name" value="Peptidase_M20A"/>
</dbReference>
<gene>
    <name evidence="7" type="ORF">E6H00_02125</name>
</gene>
<evidence type="ECO:0000313" key="7">
    <source>
        <dbReference type="EMBL" id="TMI92800.1"/>
    </source>
</evidence>
<evidence type="ECO:0000256" key="4">
    <source>
        <dbReference type="ARBA" id="ARBA00022801"/>
    </source>
</evidence>
<feature type="domain" description="Peptidase M20 dimerisation" evidence="6">
    <location>
        <begin position="200"/>
        <end position="340"/>
    </location>
</feature>
<dbReference type="GO" id="GO:0016787">
    <property type="term" value="F:hydrolase activity"/>
    <property type="evidence" value="ECO:0007669"/>
    <property type="project" value="UniProtKB-KW"/>
</dbReference>
<dbReference type="PANTHER" id="PTHR43808">
    <property type="entry name" value="ACETYLORNITHINE DEACETYLASE"/>
    <property type="match status" value="1"/>
</dbReference>
<proteinExistence type="inferred from homology"/>
<dbReference type="InterPro" id="IPR011650">
    <property type="entry name" value="Peptidase_M20_dimer"/>
</dbReference>
<evidence type="ECO:0000256" key="3">
    <source>
        <dbReference type="ARBA" id="ARBA00022723"/>
    </source>
</evidence>
<evidence type="ECO:0000259" key="6">
    <source>
        <dbReference type="Pfam" id="PF07687"/>
    </source>
</evidence>
<keyword evidence="4 7" id="KW-0378">Hydrolase</keyword>
<evidence type="ECO:0000256" key="1">
    <source>
        <dbReference type="ARBA" id="ARBA00001947"/>
    </source>
</evidence>
<dbReference type="InterPro" id="IPR002933">
    <property type="entry name" value="Peptidase_M20"/>
</dbReference>
<dbReference type="Gene3D" id="3.30.70.360">
    <property type="match status" value="1"/>
</dbReference>
<dbReference type="PANTHER" id="PTHR43808:SF8">
    <property type="entry name" value="PEPTIDASE M20 DIMERISATION DOMAIN-CONTAINING PROTEIN"/>
    <property type="match status" value="1"/>
</dbReference>
<dbReference type="Gene3D" id="1.10.150.900">
    <property type="match status" value="1"/>
</dbReference>
<comment type="caution">
    <text evidence="7">The sequence shown here is derived from an EMBL/GenBank/DDBJ whole genome shotgun (WGS) entry which is preliminary data.</text>
</comment>
<dbReference type="InterPro" id="IPR036264">
    <property type="entry name" value="Bact_exopeptidase_dim_dom"/>
</dbReference>
<dbReference type="GO" id="GO:0046872">
    <property type="term" value="F:metal ion binding"/>
    <property type="evidence" value="ECO:0007669"/>
    <property type="project" value="UniProtKB-KW"/>
</dbReference>
<dbReference type="SUPFAM" id="SSF55031">
    <property type="entry name" value="Bacterial exopeptidase dimerisation domain"/>
    <property type="match status" value="1"/>
</dbReference>
<name>A0A537KAL9_9BACT</name>
<comment type="similarity">
    <text evidence="2">Belongs to the peptidase M20A family.</text>
</comment>
<keyword evidence="3" id="KW-0479">Metal-binding</keyword>
<evidence type="ECO:0000256" key="5">
    <source>
        <dbReference type="ARBA" id="ARBA00022833"/>
    </source>
</evidence>
<reference evidence="7 8" key="1">
    <citation type="journal article" date="2019" name="Nat. Microbiol.">
        <title>Mediterranean grassland soil C-N compound turnover is dependent on rainfall and depth, and is mediated by genomically divergent microorganisms.</title>
        <authorList>
            <person name="Diamond S."/>
            <person name="Andeer P.F."/>
            <person name="Li Z."/>
            <person name="Crits-Christoph A."/>
            <person name="Burstein D."/>
            <person name="Anantharaman K."/>
            <person name="Lane K.R."/>
            <person name="Thomas B.C."/>
            <person name="Pan C."/>
            <person name="Northen T.R."/>
            <person name="Banfield J.F."/>
        </authorList>
    </citation>
    <scope>NUCLEOTIDE SEQUENCE [LARGE SCALE GENOMIC DNA]</scope>
    <source>
        <strain evidence="7">NP_3</strain>
    </source>
</reference>
<dbReference type="SUPFAM" id="SSF53187">
    <property type="entry name" value="Zn-dependent exopeptidases"/>
    <property type="match status" value="1"/>
</dbReference>
<dbReference type="Pfam" id="PF07687">
    <property type="entry name" value="M20_dimer"/>
    <property type="match status" value="1"/>
</dbReference>
<sequence length="447" mass="47140">MPAPDFRRIAEQHQDEIVALARALVRIDTTNTGVMPTGNETAAAEYLKTTLAAAGITAEIKARVPERGNLFATLGGTGGRTGLVLASHTDVVPAGDEAQWTHPPFAGVVEGGRLHGRGAADMKGTVAAQAMALILLRRFKAPLARAVGFVCVADEEAGGAYGMGWVALTHPDRLRAQYCVNEGGGTFVPVDGSDWCLLGVGEKGRYEVHATFHGRGAHAARPWQGDNALFRAAAALERVGAYEPERDVSGPIFPHLRRVVGPMTPANVDDVIERLTPAYPRLADHCRQVSRMLITPTLISGGVKSNSVPDVCRLTCDVRALPHQGPAVVEERVRALLPDAEVRIDCTAVANASPADPEWIAALSDVLGRVLGRPAAVVPTISGGFTDSRFVRELGVPAYGFAPGSPESDPARHNIHGPNESVAVVDLVVQTAAYLALAYRLAAGPTA</sequence>
<dbReference type="Pfam" id="PF01546">
    <property type="entry name" value="Peptidase_M20"/>
    <property type="match status" value="1"/>
</dbReference>
<dbReference type="Gene3D" id="3.40.630.10">
    <property type="entry name" value="Zn peptidases"/>
    <property type="match status" value="1"/>
</dbReference>
<dbReference type="EMBL" id="VBAK01000049">
    <property type="protein sequence ID" value="TMI92800.1"/>
    <property type="molecule type" value="Genomic_DNA"/>
</dbReference>
<evidence type="ECO:0000256" key="2">
    <source>
        <dbReference type="ARBA" id="ARBA00006247"/>
    </source>
</evidence>
<dbReference type="AlphaFoldDB" id="A0A537KAL9"/>
<keyword evidence="5" id="KW-0862">Zinc</keyword>